<dbReference type="InterPro" id="IPR014027">
    <property type="entry name" value="UDP-Glc/GDP-Man_DH_C"/>
</dbReference>
<evidence type="ECO:0000256" key="2">
    <source>
        <dbReference type="ARBA" id="ARBA00006601"/>
    </source>
</evidence>
<keyword evidence="13" id="KW-1185">Reference proteome</keyword>
<dbReference type="EC" id="1.1.1.22" evidence="3 7"/>
<dbReference type="GO" id="GO:0051287">
    <property type="term" value="F:NAD binding"/>
    <property type="evidence" value="ECO:0007669"/>
    <property type="project" value="InterPro"/>
</dbReference>
<dbReference type="PANTHER" id="PTHR43750:SF3">
    <property type="entry name" value="UDP-GLUCOSE 6-DEHYDROGENASE TUAD"/>
    <property type="match status" value="1"/>
</dbReference>
<evidence type="ECO:0000256" key="6">
    <source>
        <dbReference type="ARBA" id="ARBA00047473"/>
    </source>
</evidence>
<evidence type="ECO:0000256" key="10">
    <source>
        <dbReference type="PIRSR" id="PIRSR500134-3"/>
    </source>
</evidence>
<comment type="caution">
    <text evidence="12">The sequence shown here is derived from an EMBL/GenBank/DDBJ whole genome shotgun (WGS) entry which is preliminary data.</text>
</comment>
<evidence type="ECO:0000313" key="13">
    <source>
        <dbReference type="Proteomes" id="UP000656813"/>
    </source>
</evidence>
<organism evidence="12 13">
    <name type="scientific">Pullulanibacillus pueri</name>
    <dbReference type="NCBI Taxonomy" id="1437324"/>
    <lineage>
        <taxon>Bacteria</taxon>
        <taxon>Bacillati</taxon>
        <taxon>Bacillota</taxon>
        <taxon>Bacilli</taxon>
        <taxon>Bacillales</taxon>
        <taxon>Sporolactobacillaceae</taxon>
        <taxon>Pullulanibacillus</taxon>
    </lineage>
</organism>
<dbReference type="UniPathway" id="UPA00038">
    <property type="reaction ID" value="UER00491"/>
</dbReference>
<comment type="catalytic activity">
    <reaction evidence="6 7">
        <text>UDP-alpha-D-glucose + 2 NAD(+) + H2O = UDP-alpha-D-glucuronate + 2 NADH + 3 H(+)</text>
        <dbReference type="Rhea" id="RHEA:23596"/>
        <dbReference type="ChEBI" id="CHEBI:15377"/>
        <dbReference type="ChEBI" id="CHEBI:15378"/>
        <dbReference type="ChEBI" id="CHEBI:57540"/>
        <dbReference type="ChEBI" id="CHEBI:57945"/>
        <dbReference type="ChEBI" id="CHEBI:58052"/>
        <dbReference type="ChEBI" id="CHEBI:58885"/>
        <dbReference type="EC" id="1.1.1.22"/>
    </reaction>
</comment>
<dbReference type="AlphaFoldDB" id="A0A8J2ZSV7"/>
<dbReference type="Gene3D" id="3.40.50.720">
    <property type="entry name" value="NAD(P)-binding Rossmann-like Domain"/>
    <property type="match status" value="2"/>
</dbReference>
<reference evidence="12" key="2">
    <citation type="submission" date="2020-09" db="EMBL/GenBank/DDBJ databases">
        <authorList>
            <person name="Sun Q."/>
            <person name="Zhou Y."/>
        </authorList>
    </citation>
    <scope>NUCLEOTIDE SEQUENCE</scope>
    <source>
        <strain evidence="12">CGMCC 1.12777</strain>
    </source>
</reference>
<feature type="domain" description="UDP-glucose/GDP-mannose dehydrogenase C-terminal" evidence="11">
    <location>
        <begin position="315"/>
        <end position="415"/>
    </location>
</feature>
<dbReference type="GO" id="GO:0003979">
    <property type="term" value="F:UDP-glucose 6-dehydrogenase activity"/>
    <property type="evidence" value="ECO:0007669"/>
    <property type="project" value="UniProtKB-EC"/>
</dbReference>
<dbReference type="InterPro" id="IPR036220">
    <property type="entry name" value="UDP-Glc/GDP-Man_DH_C_sf"/>
</dbReference>
<dbReference type="SMART" id="SM00984">
    <property type="entry name" value="UDPG_MGDP_dh_C"/>
    <property type="match status" value="1"/>
</dbReference>
<reference evidence="12" key="1">
    <citation type="journal article" date="2014" name="Int. J. Syst. Evol. Microbiol.">
        <title>Complete genome sequence of Corynebacterium casei LMG S-19264T (=DSM 44701T), isolated from a smear-ripened cheese.</title>
        <authorList>
            <consortium name="US DOE Joint Genome Institute (JGI-PGF)"/>
            <person name="Walter F."/>
            <person name="Albersmeier A."/>
            <person name="Kalinowski J."/>
            <person name="Ruckert C."/>
        </authorList>
    </citation>
    <scope>NUCLEOTIDE SEQUENCE</scope>
    <source>
        <strain evidence="12">CGMCC 1.12777</strain>
    </source>
</reference>
<dbReference type="InterPro" id="IPR036291">
    <property type="entry name" value="NAD(P)-bd_dom_sf"/>
</dbReference>
<dbReference type="Pfam" id="PF03720">
    <property type="entry name" value="UDPG_MGDP_dh_C"/>
    <property type="match status" value="1"/>
</dbReference>
<feature type="binding site" evidence="10">
    <location>
        <position position="329"/>
    </location>
    <ligand>
        <name>NAD(+)</name>
        <dbReference type="ChEBI" id="CHEBI:57540"/>
    </ligand>
</feature>
<evidence type="ECO:0000256" key="7">
    <source>
        <dbReference type="PIRNR" id="PIRNR000124"/>
    </source>
</evidence>
<feature type="binding site" evidence="9">
    <location>
        <position position="205"/>
    </location>
    <ligand>
        <name>substrate</name>
    </ligand>
</feature>
<dbReference type="GO" id="GO:0006065">
    <property type="term" value="P:UDP-glucuronate biosynthetic process"/>
    <property type="evidence" value="ECO:0007669"/>
    <property type="project" value="UniProtKB-UniPathway"/>
</dbReference>
<dbReference type="Proteomes" id="UP000656813">
    <property type="component" value="Unassembled WGS sequence"/>
</dbReference>
<evidence type="ECO:0000256" key="9">
    <source>
        <dbReference type="PIRSR" id="PIRSR500134-2"/>
    </source>
</evidence>
<dbReference type="Gene3D" id="1.20.5.100">
    <property type="entry name" value="Cytochrome c1, transmembrane anchor, C-terminal"/>
    <property type="match status" value="1"/>
</dbReference>
<dbReference type="InterPro" id="IPR008927">
    <property type="entry name" value="6-PGluconate_DH-like_C_sf"/>
</dbReference>
<dbReference type="EMBL" id="BMFV01000003">
    <property type="protein sequence ID" value="GGH76500.1"/>
    <property type="molecule type" value="Genomic_DNA"/>
</dbReference>
<protein>
    <recommendedName>
        <fullName evidence="3 7">UDP-glucose 6-dehydrogenase</fullName>
        <ecNumber evidence="3 7">1.1.1.22</ecNumber>
    </recommendedName>
</protein>
<accession>A0A8J2ZSV7</accession>
<feature type="binding site" evidence="9">
    <location>
        <position position="322"/>
    </location>
    <ligand>
        <name>substrate</name>
    </ligand>
</feature>
<feature type="binding site" evidence="10">
    <location>
        <position position="35"/>
    </location>
    <ligand>
        <name>NAD(+)</name>
        <dbReference type="ChEBI" id="CHEBI:57540"/>
    </ligand>
</feature>
<dbReference type="RefSeq" id="WP_188496008.1">
    <property type="nucleotide sequence ID" value="NZ_BMFV01000003.1"/>
</dbReference>
<comment type="pathway">
    <text evidence="1">Nucleotide-sugar biosynthesis; UDP-alpha-D-glucuronate biosynthesis; UDP-alpha-D-glucuronate from UDP-alpha-D-glucose: step 1/1.</text>
</comment>
<dbReference type="SUPFAM" id="SSF48179">
    <property type="entry name" value="6-phosphogluconate dehydrogenase C-terminal domain-like"/>
    <property type="match status" value="1"/>
</dbReference>
<dbReference type="InterPro" id="IPR017476">
    <property type="entry name" value="UDP-Glc/GDP-Man"/>
</dbReference>
<evidence type="ECO:0000313" key="12">
    <source>
        <dbReference type="EMBL" id="GGH76500.1"/>
    </source>
</evidence>
<name>A0A8J2ZSV7_9BACL</name>
<dbReference type="PIRSF" id="PIRSF500134">
    <property type="entry name" value="UDPglc_DH_bac"/>
    <property type="match status" value="1"/>
</dbReference>
<feature type="binding site" evidence="10">
    <location>
        <position position="86"/>
    </location>
    <ligand>
        <name>NAD(+)</name>
        <dbReference type="ChEBI" id="CHEBI:57540"/>
    </ligand>
</feature>
<feature type="binding site" evidence="10">
    <location>
        <position position="30"/>
    </location>
    <ligand>
        <name>NAD(+)</name>
        <dbReference type="ChEBI" id="CHEBI:57540"/>
    </ligand>
</feature>
<evidence type="ECO:0000259" key="11">
    <source>
        <dbReference type="SMART" id="SM00984"/>
    </source>
</evidence>
<dbReference type="Pfam" id="PF03721">
    <property type="entry name" value="UDPG_MGDP_dh_N"/>
    <property type="match status" value="1"/>
</dbReference>
<evidence type="ECO:0000256" key="5">
    <source>
        <dbReference type="ARBA" id="ARBA00023027"/>
    </source>
</evidence>
<sequence>MNIVIVGTGYVGLVSGSCFADKGHHVYCVDNNQSKIKDLKNGIIPIYEKGLKSLIDRNTANGHLEFTTSLKDAVGEADFIFIAVGTPEMTNGEANLEYVYHVADELSEVLDDTRYRVIVDKSTVPIGTAYEVRKRIARNIPTAAFDVCSVPEFLKEGSAVHDTLHPDRIVIGTDSEKAQKRLVELHRPFSNQLFVTDIRSAEMIKYASNCFLATKISFINEIANLCDAYGADIKEVAAAMGLDKRISPHFLNAGLGYGGSCFPKDIKALINMADQVDYDATLLKAVQQVNTKQKYRVISHLHNVFDHELAGKKIGILGLAFKPNTDDFRESPSLFIIHELVKQAATVVVYDPVVGHKARLPDKVEIMEEVTSVFDHVDAVVLMTEWPEFIHLPYESLKHKMRTPVVIDGRNALDPVELKNNGFIYHGIGVR</sequence>
<evidence type="ECO:0000256" key="4">
    <source>
        <dbReference type="ARBA" id="ARBA00023002"/>
    </source>
</evidence>
<keyword evidence="4 7" id="KW-0560">Oxidoreductase</keyword>
<dbReference type="SUPFAM" id="SSF51735">
    <property type="entry name" value="NAD(P)-binding Rossmann-fold domains"/>
    <property type="match status" value="1"/>
</dbReference>
<feature type="binding site" evidence="10">
    <location>
        <position position="123"/>
    </location>
    <ligand>
        <name>NAD(+)</name>
        <dbReference type="ChEBI" id="CHEBI:57540"/>
    </ligand>
</feature>
<feature type="binding site" evidence="10">
    <location>
        <position position="264"/>
    </location>
    <ligand>
        <name>NAD(+)</name>
        <dbReference type="ChEBI" id="CHEBI:57540"/>
    </ligand>
</feature>
<gene>
    <name evidence="12" type="ORF">GCM10007096_07020</name>
</gene>
<dbReference type="PIRSF" id="PIRSF000124">
    <property type="entry name" value="UDPglc_GDPman_dh"/>
    <property type="match status" value="1"/>
</dbReference>
<dbReference type="NCBIfam" id="TIGR03026">
    <property type="entry name" value="NDP-sugDHase"/>
    <property type="match status" value="1"/>
</dbReference>
<dbReference type="InterPro" id="IPR014026">
    <property type="entry name" value="UDP-Glc/GDP-Man_DH_dimer"/>
</dbReference>
<dbReference type="InterPro" id="IPR028357">
    <property type="entry name" value="UDPglc_DH_bac"/>
</dbReference>
<dbReference type="GO" id="GO:0000271">
    <property type="term" value="P:polysaccharide biosynthetic process"/>
    <property type="evidence" value="ECO:0007669"/>
    <property type="project" value="InterPro"/>
</dbReference>
<keyword evidence="5 7" id="KW-0520">NAD</keyword>
<proteinExistence type="inferred from homology"/>
<dbReference type="SUPFAM" id="SSF52413">
    <property type="entry name" value="UDP-glucose/GDP-mannose dehydrogenase C-terminal domain"/>
    <property type="match status" value="1"/>
</dbReference>
<evidence type="ECO:0000256" key="1">
    <source>
        <dbReference type="ARBA" id="ARBA00004701"/>
    </source>
</evidence>
<feature type="binding site" evidence="9">
    <location>
        <begin position="153"/>
        <end position="156"/>
    </location>
    <ligand>
        <name>substrate</name>
    </ligand>
</feature>
<dbReference type="Pfam" id="PF00984">
    <property type="entry name" value="UDPG_MGDP_dh"/>
    <property type="match status" value="1"/>
</dbReference>
<comment type="similarity">
    <text evidence="2 7">Belongs to the UDP-glucose/GDP-mannose dehydrogenase family.</text>
</comment>
<evidence type="ECO:0000256" key="8">
    <source>
        <dbReference type="PIRSR" id="PIRSR500134-1"/>
    </source>
</evidence>
<evidence type="ECO:0000256" key="3">
    <source>
        <dbReference type="ARBA" id="ARBA00012954"/>
    </source>
</evidence>
<dbReference type="InterPro" id="IPR001732">
    <property type="entry name" value="UDP-Glc/GDP-Man_DH_N"/>
</dbReference>
<feature type="active site" description="Nucleophile" evidence="8">
    <location>
        <position position="261"/>
    </location>
</feature>
<feature type="binding site" evidence="10">
    <location>
        <position position="156"/>
    </location>
    <ligand>
        <name>NAD(+)</name>
        <dbReference type="ChEBI" id="CHEBI:57540"/>
    </ligand>
</feature>
<feature type="binding site" evidence="9">
    <location>
        <begin position="250"/>
        <end position="254"/>
    </location>
    <ligand>
        <name>substrate</name>
    </ligand>
</feature>
<feature type="binding site" evidence="9">
    <location>
        <position position="258"/>
    </location>
    <ligand>
        <name>substrate</name>
    </ligand>
</feature>
<dbReference type="PANTHER" id="PTHR43750">
    <property type="entry name" value="UDP-GLUCOSE 6-DEHYDROGENASE TUAD"/>
    <property type="match status" value="1"/>
</dbReference>